<dbReference type="AlphaFoldDB" id="A0A830EKN3"/>
<evidence type="ECO:0000313" key="1">
    <source>
        <dbReference type="EMBL" id="GGI80940.1"/>
    </source>
</evidence>
<gene>
    <name evidence="1" type="ORF">GCM10007112_17170</name>
</gene>
<dbReference type="GeneID" id="76205762"/>
<dbReference type="InterPro" id="IPR005651">
    <property type="entry name" value="Trm112-like"/>
</dbReference>
<evidence type="ECO:0000313" key="2">
    <source>
        <dbReference type="Proteomes" id="UP000657075"/>
    </source>
</evidence>
<name>A0A830EKN3_9CREN</name>
<proteinExistence type="predicted"/>
<reference evidence="1" key="1">
    <citation type="journal article" date="2014" name="Int. J. Syst. Evol. Microbiol.">
        <title>Complete genome sequence of Corynebacterium casei LMG S-19264T (=DSM 44701T), isolated from a smear-ripened cheese.</title>
        <authorList>
            <consortium name="US DOE Joint Genome Institute (JGI-PGF)"/>
            <person name="Walter F."/>
            <person name="Albersmeier A."/>
            <person name="Kalinowski J."/>
            <person name="Ruckert C."/>
        </authorList>
    </citation>
    <scope>NUCLEOTIDE SEQUENCE</scope>
    <source>
        <strain evidence="1">JCM 11219</strain>
    </source>
</reference>
<dbReference type="Proteomes" id="UP000657075">
    <property type="component" value="Unassembled WGS sequence"/>
</dbReference>
<evidence type="ECO:0008006" key="3">
    <source>
        <dbReference type="Google" id="ProtNLM"/>
    </source>
</evidence>
<dbReference type="RefSeq" id="WP_188603575.1">
    <property type="nucleotide sequence ID" value="NZ_AP026830.1"/>
</dbReference>
<dbReference type="EMBL" id="BMNM01000007">
    <property type="protein sequence ID" value="GGI80940.1"/>
    <property type="molecule type" value="Genomic_DNA"/>
</dbReference>
<protein>
    <recommendedName>
        <fullName evidence="3">Trm112 family protein</fullName>
    </recommendedName>
</protein>
<dbReference type="Pfam" id="PF03966">
    <property type="entry name" value="Trm112p"/>
    <property type="match status" value="1"/>
</dbReference>
<dbReference type="OrthoDB" id="6467at2157"/>
<organism evidence="1 2">
    <name type="scientific">Vulcanisaeta souniana JCM 11219</name>
    <dbReference type="NCBI Taxonomy" id="1293586"/>
    <lineage>
        <taxon>Archaea</taxon>
        <taxon>Thermoproteota</taxon>
        <taxon>Thermoprotei</taxon>
        <taxon>Thermoproteales</taxon>
        <taxon>Thermoproteaceae</taxon>
        <taxon>Vulcanisaeta</taxon>
    </lineage>
</organism>
<sequence>MKYRLMDVLACPYDKTFPLTLIVLREREYPERKYEWSKKPFCEEYCALKNVNIKNHPNPQELPCEECIKKEVVDGVLYCPKCGRWYPIKEEIPILLPDELRNREEDKAFLDAIKDQLLKVSPELGGKILKEGKPINLSTQ</sequence>
<reference evidence="1" key="2">
    <citation type="submission" date="2020-09" db="EMBL/GenBank/DDBJ databases">
        <authorList>
            <person name="Sun Q."/>
            <person name="Ohkuma M."/>
        </authorList>
    </citation>
    <scope>NUCLEOTIDE SEQUENCE</scope>
    <source>
        <strain evidence="1">JCM 11219</strain>
    </source>
</reference>
<dbReference type="SUPFAM" id="SSF158997">
    <property type="entry name" value="Trm112p-like"/>
    <property type="match status" value="1"/>
</dbReference>
<accession>A0A830EKN3</accession>
<dbReference type="Gene3D" id="2.20.25.10">
    <property type="match status" value="1"/>
</dbReference>
<comment type="caution">
    <text evidence="1">The sequence shown here is derived from an EMBL/GenBank/DDBJ whole genome shotgun (WGS) entry which is preliminary data.</text>
</comment>